<dbReference type="AlphaFoldDB" id="E8R0F0"/>
<protein>
    <submittedName>
        <fullName evidence="2">RNA procession exonuclease-like protein</fullName>
    </submittedName>
</protein>
<dbReference type="GO" id="GO:0004521">
    <property type="term" value="F:RNA endonuclease activity"/>
    <property type="evidence" value="ECO:0007669"/>
    <property type="project" value="TreeGrafter"/>
</dbReference>
<keyword evidence="3" id="KW-1185">Reference proteome</keyword>
<feature type="compositionally biased region" description="Basic and acidic residues" evidence="1">
    <location>
        <begin position="390"/>
        <end position="401"/>
    </location>
</feature>
<accession>E8R0F0</accession>
<dbReference type="InterPro" id="IPR026360">
    <property type="entry name" value="Xnuc_lig_assoc"/>
</dbReference>
<proteinExistence type="predicted"/>
<dbReference type="EMBL" id="CP002353">
    <property type="protein sequence ID" value="ADV63282.1"/>
    <property type="molecule type" value="Genomic_DNA"/>
</dbReference>
<keyword evidence="2" id="KW-0269">Exonuclease</keyword>
<dbReference type="InterPro" id="IPR050698">
    <property type="entry name" value="MBL"/>
</dbReference>
<evidence type="ECO:0000313" key="2">
    <source>
        <dbReference type="EMBL" id="ADV63282.1"/>
    </source>
</evidence>
<dbReference type="Proteomes" id="UP000008631">
    <property type="component" value="Chromosome"/>
</dbReference>
<evidence type="ECO:0000313" key="3">
    <source>
        <dbReference type="Proteomes" id="UP000008631"/>
    </source>
</evidence>
<dbReference type="PANTHER" id="PTHR11203:SF49">
    <property type="entry name" value="BLL1145 PROTEIN"/>
    <property type="match status" value="1"/>
</dbReference>
<keyword evidence="2" id="KW-0540">Nuclease</keyword>
<dbReference type="GO" id="GO:0004527">
    <property type="term" value="F:exonuclease activity"/>
    <property type="evidence" value="ECO:0007669"/>
    <property type="project" value="UniProtKB-KW"/>
</dbReference>
<reference evidence="2 3" key="2">
    <citation type="journal article" date="2011" name="Stand. Genomic Sci.">
        <title>Complete genome sequence of Isosphaera pallida type strain (IS1B).</title>
        <authorList>
            <consortium name="US DOE Joint Genome Institute (JGI-PGF)"/>
            <person name="Goker M."/>
            <person name="Cleland D."/>
            <person name="Saunders E."/>
            <person name="Lapidus A."/>
            <person name="Nolan M."/>
            <person name="Lucas S."/>
            <person name="Hammon N."/>
            <person name="Deshpande S."/>
            <person name="Cheng J.F."/>
            <person name="Tapia R."/>
            <person name="Han C."/>
            <person name="Goodwin L."/>
            <person name="Pitluck S."/>
            <person name="Liolios K."/>
            <person name="Pagani I."/>
            <person name="Ivanova N."/>
            <person name="Mavromatis K."/>
            <person name="Pati A."/>
            <person name="Chen A."/>
            <person name="Palaniappan K."/>
            <person name="Land M."/>
            <person name="Hauser L."/>
            <person name="Chang Y.J."/>
            <person name="Jeffries C.D."/>
            <person name="Detter J.C."/>
            <person name="Beck B."/>
            <person name="Woyke T."/>
            <person name="Bristow J."/>
            <person name="Eisen J.A."/>
            <person name="Markowitz V."/>
            <person name="Hugenholtz P."/>
            <person name="Kyrpides N.C."/>
            <person name="Klenk H.P."/>
        </authorList>
    </citation>
    <scope>NUCLEOTIDE SEQUENCE [LARGE SCALE GENOMIC DNA]</scope>
    <source>
        <strain evidence="3">ATCC 43644 / DSM 9630 / IS1B</strain>
    </source>
</reference>
<dbReference type="HOGENOM" id="CLU_050517_1_0_0"/>
<dbReference type="RefSeq" id="WP_013565570.1">
    <property type="nucleotide sequence ID" value="NC_014962.1"/>
</dbReference>
<dbReference type="OrthoDB" id="9803916at2"/>
<sequence length="401" mass="42874">MDATILEVSDRGLYCRAGDFFIDPWRPVDRAVLTHAHADHAAAGCQRYLTTPQGCFPLRVRLGGQAVIDTLRLGESLSVGRARVSLHPAGHILGSAQVRVEVAGQVAVVSGDYKTGDDDATCAPFEPIRCHLFISESTFALPIYRWRPQAEVFDAINAWWRANRDQGRACLLYGYALGKAQRLLSGLDASIGPIVLHGSIATLTQAYRDAGVILPPTTRVSDHPPGFDYGKAGAIVLAPPSAHGTPWTRRFGETQSAFASGWMTIRGARRRRGVDRGFVLSDHADWPGLLEAIDATGAETVALTHGYAAVLARHLAQQGRNAVVLATAYRGEEGAVEPTHDQELDPAPPNNGVSVPSSIEIGSVVDQTGTEPDASRNPSPARSCRSARASIERPAGEGKIA</sequence>
<dbReference type="InParanoid" id="E8R0F0"/>
<name>E8R0F0_ISOPI</name>
<dbReference type="eggNOG" id="COG1236">
    <property type="taxonomic scope" value="Bacteria"/>
</dbReference>
<feature type="compositionally biased region" description="Low complexity" evidence="1">
    <location>
        <begin position="375"/>
        <end position="389"/>
    </location>
</feature>
<dbReference type="KEGG" id="ipa:Isop_2714"/>
<reference key="1">
    <citation type="submission" date="2010-11" db="EMBL/GenBank/DDBJ databases">
        <title>The complete sequence of chromosome of Isophaera pallida ATCC 43644.</title>
        <authorList>
            <consortium name="US DOE Joint Genome Institute (JGI-PGF)"/>
            <person name="Lucas S."/>
            <person name="Copeland A."/>
            <person name="Lapidus A."/>
            <person name="Bruce D."/>
            <person name="Goodwin L."/>
            <person name="Pitluck S."/>
            <person name="Kyrpides N."/>
            <person name="Mavromatis K."/>
            <person name="Pagani I."/>
            <person name="Ivanova N."/>
            <person name="Saunders E."/>
            <person name="Brettin T."/>
            <person name="Detter J.C."/>
            <person name="Han C."/>
            <person name="Tapia R."/>
            <person name="Land M."/>
            <person name="Hauser L."/>
            <person name="Markowitz V."/>
            <person name="Cheng J.-F."/>
            <person name="Hugenholtz P."/>
            <person name="Woyke T."/>
            <person name="Wu D."/>
            <person name="Eisen J.A."/>
        </authorList>
    </citation>
    <scope>NUCLEOTIDE SEQUENCE</scope>
    <source>
        <strain>ATCC 43644</strain>
    </source>
</reference>
<dbReference type="Gene3D" id="3.60.15.10">
    <property type="entry name" value="Ribonuclease Z/Hydroxyacylglutathione hydrolase-like"/>
    <property type="match status" value="1"/>
</dbReference>
<dbReference type="STRING" id="575540.Isop_2714"/>
<dbReference type="SUPFAM" id="SSF56281">
    <property type="entry name" value="Metallo-hydrolase/oxidoreductase"/>
    <property type="match status" value="1"/>
</dbReference>
<gene>
    <name evidence="2" type="ordered locus">Isop_2714</name>
</gene>
<feature type="region of interest" description="Disordered" evidence="1">
    <location>
        <begin position="335"/>
        <end position="401"/>
    </location>
</feature>
<dbReference type="PANTHER" id="PTHR11203">
    <property type="entry name" value="CLEAVAGE AND POLYADENYLATION SPECIFICITY FACTOR FAMILY MEMBER"/>
    <property type="match status" value="1"/>
</dbReference>
<organism evidence="2 3">
    <name type="scientific">Isosphaera pallida (strain ATCC 43644 / DSM 9630 / IS1B)</name>
    <dbReference type="NCBI Taxonomy" id="575540"/>
    <lineage>
        <taxon>Bacteria</taxon>
        <taxon>Pseudomonadati</taxon>
        <taxon>Planctomycetota</taxon>
        <taxon>Planctomycetia</taxon>
        <taxon>Isosphaerales</taxon>
        <taxon>Isosphaeraceae</taxon>
        <taxon>Isosphaera</taxon>
    </lineage>
</organism>
<evidence type="ECO:0000256" key="1">
    <source>
        <dbReference type="SAM" id="MobiDB-lite"/>
    </source>
</evidence>
<dbReference type="InterPro" id="IPR036866">
    <property type="entry name" value="RibonucZ/Hydroxyglut_hydro"/>
</dbReference>
<dbReference type="NCBIfam" id="TIGR04122">
    <property type="entry name" value="Xnuc_lig_assoc"/>
    <property type="match status" value="1"/>
</dbReference>
<keyword evidence="2" id="KW-0378">Hydrolase</keyword>